<dbReference type="InterPro" id="IPR006342">
    <property type="entry name" value="FkbM_mtfrase"/>
</dbReference>
<dbReference type="RefSeq" id="WP_306708047.1">
    <property type="nucleotide sequence ID" value="NZ_JAUJFI010000082.1"/>
</dbReference>
<keyword evidence="2" id="KW-0808">Transferase</keyword>
<dbReference type="GO" id="GO:0008168">
    <property type="term" value="F:methyltransferase activity"/>
    <property type="evidence" value="ECO:0007669"/>
    <property type="project" value="UniProtKB-KW"/>
</dbReference>
<dbReference type="Pfam" id="PF05050">
    <property type="entry name" value="Methyltransf_21"/>
    <property type="match status" value="1"/>
</dbReference>
<gene>
    <name evidence="2" type="ORF">QSG27_16740</name>
</gene>
<comment type="caution">
    <text evidence="2">The sequence shown here is derived from an EMBL/GenBank/DDBJ whole genome shotgun (WGS) entry which is preliminary data.</text>
</comment>
<name>A0ABU0WNC5_9PROT</name>
<dbReference type="Gene3D" id="3.40.50.150">
    <property type="entry name" value="Vaccinia Virus protein VP39"/>
    <property type="match status" value="1"/>
</dbReference>
<evidence type="ECO:0000313" key="2">
    <source>
        <dbReference type="EMBL" id="MDQ2104349.1"/>
    </source>
</evidence>
<dbReference type="NCBIfam" id="TIGR01444">
    <property type="entry name" value="fkbM_fam"/>
    <property type="match status" value="1"/>
</dbReference>
<evidence type="ECO:0000259" key="1">
    <source>
        <dbReference type="Pfam" id="PF05050"/>
    </source>
</evidence>
<dbReference type="Proteomes" id="UP001227317">
    <property type="component" value="Unassembled WGS sequence"/>
</dbReference>
<dbReference type="EMBL" id="JAUJFI010000082">
    <property type="protein sequence ID" value="MDQ2104349.1"/>
    <property type="molecule type" value="Genomic_DNA"/>
</dbReference>
<dbReference type="SUPFAM" id="SSF53335">
    <property type="entry name" value="S-adenosyl-L-methionine-dependent methyltransferases"/>
    <property type="match status" value="1"/>
</dbReference>
<dbReference type="PANTHER" id="PTHR34203">
    <property type="entry name" value="METHYLTRANSFERASE, FKBM FAMILY PROTEIN"/>
    <property type="match status" value="1"/>
</dbReference>
<accession>A0ABU0WNC5</accession>
<keyword evidence="2" id="KW-0489">Methyltransferase</keyword>
<dbReference type="GO" id="GO:0032259">
    <property type="term" value="P:methylation"/>
    <property type="evidence" value="ECO:0007669"/>
    <property type="project" value="UniProtKB-KW"/>
</dbReference>
<dbReference type="PANTHER" id="PTHR34203:SF15">
    <property type="entry name" value="SLL1173 PROTEIN"/>
    <property type="match status" value="1"/>
</dbReference>
<reference evidence="2 3" key="1">
    <citation type="submission" date="2023-06" db="EMBL/GenBank/DDBJ databases">
        <title>Azospirillum isscasensis sp.nov, a bacterium isolated from rhizosphere soil of rice.</title>
        <authorList>
            <person name="Wang H."/>
        </authorList>
    </citation>
    <scope>NUCLEOTIDE SEQUENCE [LARGE SCALE GENOMIC DNA]</scope>
    <source>
        <strain evidence="2 3">C340-1</strain>
    </source>
</reference>
<proteinExistence type="predicted"/>
<sequence length="287" mass="31067">MTNPLSELKAAIEARHPALFRRLTWMRDRLAPFYAEPELRLLPALCAPGEAAYDIGANSGIYTFWLCRSADRVTAFEPNPKLAALLKDKFAPLVASGRLRVEGCALSDGEGSILLHVPRSSALASVEAGAVGTHGQAVETVTVPRLKLDRFDDGPVGFLKIDVEGHEAAVIGGGLRLIGRDRPNLLIEAEERHNPGALAKLRSLLDPLDYRGYFVLSNRLCPLDGFDLERHQARSALNAAGTHRRKGSLYINNFLFIARDGVADRLRAALGQMGGGQMGVGQADARP</sequence>
<dbReference type="InterPro" id="IPR029063">
    <property type="entry name" value="SAM-dependent_MTases_sf"/>
</dbReference>
<feature type="domain" description="Methyltransferase FkbM" evidence="1">
    <location>
        <begin position="54"/>
        <end position="211"/>
    </location>
</feature>
<dbReference type="InterPro" id="IPR052514">
    <property type="entry name" value="SAM-dependent_MTase"/>
</dbReference>
<evidence type="ECO:0000313" key="3">
    <source>
        <dbReference type="Proteomes" id="UP001227317"/>
    </source>
</evidence>
<keyword evidence="3" id="KW-1185">Reference proteome</keyword>
<protein>
    <submittedName>
        <fullName evidence="2">FkbM family methyltransferase</fullName>
    </submittedName>
</protein>
<organism evidence="2 3">
    <name type="scientific">Azospirillum isscasi</name>
    <dbReference type="NCBI Taxonomy" id="3053926"/>
    <lineage>
        <taxon>Bacteria</taxon>
        <taxon>Pseudomonadati</taxon>
        <taxon>Pseudomonadota</taxon>
        <taxon>Alphaproteobacteria</taxon>
        <taxon>Rhodospirillales</taxon>
        <taxon>Azospirillaceae</taxon>
        <taxon>Azospirillum</taxon>
    </lineage>
</organism>